<evidence type="ECO:0000313" key="8">
    <source>
        <dbReference type="Proteomes" id="UP000539052"/>
    </source>
</evidence>
<name>A0ABX1VVC5_9FIRM</name>
<dbReference type="InterPro" id="IPR050131">
    <property type="entry name" value="Peptidase_S8_subtilisin-like"/>
</dbReference>
<evidence type="ECO:0000259" key="6">
    <source>
        <dbReference type="Pfam" id="PF00082"/>
    </source>
</evidence>
<comment type="caution">
    <text evidence="5">Lacks conserved residue(s) required for the propagation of feature annotation.</text>
</comment>
<evidence type="ECO:0000256" key="2">
    <source>
        <dbReference type="ARBA" id="ARBA00022670"/>
    </source>
</evidence>
<dbReference type="InterPro" id="IPR023827">
    <property type="entry name" value="Peptidase_S8_Asp-AS"/>
</dbReference>
<evidence type="ECO:0000256" key="5">
    <source>
        <dbReference type="PROSITE-ProRule" id="PRU01240"/>
    </source>
</evidence>
<dbReference type="PROSITE" id="PS00136">
    <property type="entry name" value="SUBTILASE_ASP"/>
    <property type="match status" value="1"/>
</dbReference>
<sequence>MNKILDNDYYDFIISNSLIPSNDFSENVTKLNSDYSLLHLAKKNMQACDLGLHPYENFPSIFTLTSTISTDPPDSAALADQLLSNYMGLGIVIGIIDTGIDYSHPAFQNHDGTTRILSIWDQTDQTGKPPSGFAFGSEYTKNHINTALKSPLPQNIVPEIDTVGHGTAISSIISGSHIKENSFIGIVPQSKLAVVKLKEAKDNLKQIYFIPEYSLCYQESDIMLGIRYLLGVAEQLNRPLILCICMGSSQGGHDGRGPLGSYLDQLTRQPRIGTVIAAGNEAALKRHFYCYSHTPPYYSSFDLKVGIEDRMFSMEIWPFPAWRITLELYSPNCEIVSSPYTSINTCQTFSLLQGQSSVLINNIILEGSTGDQMILVRFNNPLPGIWHCRVKSEGNEPFSFHCWLPSGNLISADTCFYQSDPNTTITSPGDARVPLTVTAYNQLNNCILEESGRGFSRFGEIVPDVSAPGFKIPCALPENRYGTLTGTGAAAAHAAGAAAMIMEWGFVRGNHTPITEVMANRMIIRCAKRDNAYFYPNNVWGYGRIDMHHFFEQISIT</sequence>
<organism evidence="7 8">
    <name type="scientific">Lacrimispora defluvii</name>
    <dbReference type="NCBI Taxonomy" id="2719233"/>
    <lineage>
        <taxon>Bacteria</taxon>
        <taxon>Bacillati</taxon>
        <taxon>Bacillota</taxon>
        <taxon>Clostridia</taxon>
        <taxon>Lachnospirales</taxon>
        <taxon>Lachnospiraceae</taxon>
        <taxon>Lacrimispora</taxon>
    </lineage>
</organism>
<dbReference type="InterPro" id="IPR034045">
    <property type="entry name" value="Pep_S8_CspA-like"/>
</dbReference>
<comment type="similarity">
    <text evidence="1 5">Belongs to the peptidase S8 family.</text>
</comment>
<protein>
    <submittedName>
        <fullName evidence="7">S8 family peptidase</fullName>
    </submittedName>
</protein>
<keyword evidence="4" id="KW-0720">Serine protease</keyword>
<dbReference type="RefSeq" id="WP_170823450.1">
    <property type="nucleotide sequence ID" value="NZ_JAAOXG010000057.1"/>
</dbReference>
<feature type="domain" description="Peptidase S8/S53" evidence="6">
    <location>
        <begin position="407"/>
        <end position="543"/>
    </location>
</feature>
<keyword evidence="2" id="KW-0645">Protease</keyword>
<dbReference type="InterPro" id="IPR017310">
    <property type="entry name" value="Pept_S8A_subtilisin_clostridia"/>
</dbReference>
<keyword evidence="3" id="KW-0378">Hydrolase</keyword>
<evidence type="ECO:0000313" key="7">
    <source>
        <dbReference type="EMBL" id="NNJ32369.1"/>
    </source>
</evidence>
<dbReference type="Pfam" id="PF00082">
    <property type="entry name" value="Peptidase_S8"/>
    <property type="match status" value="2"/>
</dbReference>
<dbReference type="EMBL" id="JAAOXG010000057">
    <property type="protein sequence ID" value="NNJ32369.1"/>
    <property type="molecule type" value="Genomic_DNA"/>
</dbReference>
<dbReference type="Proteomes" id="UP000539052">
    <property type="component" value="Unassembled WGS sequence"/>
</dbReference>
<dbReference type="PIRSF" id="PIRSF037894">
    <property type="entry name" value="Subtilisin_rel_CspABC"/>
    <property type="match status" value="1"/>
</dbReference>
<comment type="caution">
    <text evidence="7">The sequence shown here is derived from an EMBL/GenBank/DDBJ whole genome shotgun (WGS) entry which is preliminary data.</text>
</comment>
<gene>
    <name evidence="7" type="ORF">G9470_21630</name>
</gene>
<dbReference type="PRINTS" id="PR00723">
    <property type="entry name" value="SUBTILISIN"/>
</dbReference>
<dbReference type="InterPro" id="IPR000209">
    <property type="entry name" value="Peptidase_S8/S53_dom"/>
</dbReference>
<evidence type="ECO:0000256" key="4">
    <source>
        <dbReference type="ARBA" id="ARBA00022825"/>
    </source>
</evidence>
<evidence type="ECO:0000256" key="1">
    <source>
        <dbReference type="ARBA" id="ARBA00011073"/>
    </source>
</evidence>
<dbReference type="CDD" id="cd07478">
    <property type="entry name" value="Peptidases_S8_CspA-like"/>
    <property type="match status" value="1"/>
</dbReference>
<feature type="domain" description="Peptidase S8/S53" evidence="6">
    <location>
        <begin position="90"/>
        <end position="281"/>
    </location>
</feature>
<dbReference type="SUPFAM" id="SSF52743">
    <property type="entry name" value="Subtilisin-like"/>
    <property type="match status" value="1"/>
</dbReference>
<dbReference type="PANTHER" id="PTHR43806">
    <property type="entry name" value="PEPTIDASE S8"/>
    <property type="match status" value="1"/>
</dbReference>
<dbReference type="PROSITE" id="PS51892">
    <property type="entry name" value="SUBTILASE"/>
    <property type="match status" value="1"/>
</dbReference>
<keyword evidence="8" id="KW-1185">Reference proteome</keyword>
<reference evidence="7 8" key="1">
    <citation type="submission" date="2020-03" db="EMBL/GenBank/DDBJ databases">
        <title>Genome Sequence of industrial isolate, B5A.</title>
        <authorList>
            <person name="Sharma S."/>
            <person name="Patil P.B."/>
            <person name="Korpole S."/>
        </authorList>
    </citation>
    <scope>NUCLEOTIDE SEQUENCE [LARGE SCALE GENOMIC DNA]</scope>
    <source>
        <strain evidence="7 8">PI-S10-B5A</strain>
    </source>
</reference>
<dbReference type="InterPro" id="IPR015500">
    <property type="entry name" value="Peptidase_S8_subtilisin-rel"/>
</dbReference>
<dbReference type="PANTHER" id="PTHR43806:SF11">
    <property type="entry name" value="CEREVISIN-RELATED"/>
    <property type="match status" value="1"/>
</dbReference>
<proteinExistence type="inferred from homology"/>
<dbReference type="PROSITE" id="PS00137">
    <property type="entry name" value="SUBTILASE_HIS"/>
    <property type="match status" value="1"/>
</dbReference>
<dbReference type="InterPro" id="IPR036852">
    <property type="entry name" value="Peptidase_S8/S53_dom_sf"/>
</dbReference>
<dbReference type="Gene3D" id="2.60.120.1290">
    <property type="match status" value="1"/>
</dbReference>
<dbReference type="InterPro" id="IPR022398">
    <property type="entry name" value="Peptidase_S8_His-AS"/>
</dbReference>
<evidence type="ECO:0000256" key="3">
    <source>
        <dbReference type="ARBA" id="ARBA00022801"/>
    </source>
</evidence>
<accession>A0ABX1VVC5</accession>
<dbReference type="Gene3D" id="3.40.50.200">
    <property type="entry name" value="Peptidase S8/S53 domain"/>
    <property type="match status" value="1"/>
</dbReference>